<evidence type="ECO:0000313" key="2">
    <source>
        <dbReference type="Proteomes" id="UP001066276"/>
    </source>
</evidence>
<proteinExistence type="predicted"/>
<organism evidence="1 2">
    <name type="scientific">Pleurodeles waltl</name>
    <name type="common">Iberian ribbed newt</name>
    <dbReference type="NCBI Taxonomy" id="8319"/>
    <lineage>
        <taxon>Eukaryota</taxon>
        <taxon>Metazoa</taxon>
        <taxon>Chordata</taxon>
        <taxon>Craniata</taxon>
        <taxon>Vertebrata</taxon>
        <taxon>Euteleostomi</taxon>
        <taxon>Amphibia</taxon>
        <taxon>Batrachia</taxon>
        <taxon>Caudata</taxon>
        <taxon>Salamandroidea</taxon>
        <taxon>Salamandridae</taxon>
        <taxon>Pleurodelinae</taxon>
        <taxon>Pleurodeles</taxon>
    </lineage>
</organism>
<evidence type="ECO:0000313" key="1">
    <source>
        <dbReference type="EMBL" id="KAJ1139082.1"/>
    </source>
</evidence>
<feature type="non-terminal residue" evidence="1">
    <location>
        <position position="1"/>
    </location>
</feature>
<gene>
    <name evidence="1" type="ORF">NDU88_005459</name>
</gene>
<protein>
    <submittedName>
        <fullName evidence="1">Uncharacterized protein</fullName>
    </submittedName>
</protein>
<dbReference type="Proteomes" id="UP001066276">
    <property type="component" value="Chromosome 6"/>
</dbReference>
<reference evidence="1" key="1">
    <citation type="journal article" date="2022" name="bioRxiv">
        <title>Sequencing and chromosome-scale assembly of the giantPleurodeles waltlgenome.</title>
        <authorList>
            <person name="Brown T."/>
            <person name="Elewa A."/>
            <person name="Iarovenko S."/>
            <person name="Subramanian E."/>
            <person name="Araus A.J."/>
            <person name="Petzold A."/>
            <person name="Susuki M."/>
            <person name="Suzuki K.-i.T."/>
            <person name="Hayashi T."/>
            <person name="Toyoda A."/>
            <person name="Oliveira C."/>
            <person name="Osipova E."/>
            <person name="Leigh N.D."/>
            <person name="Simon A."/>
            <person name="Yun M.H."/>
        </authorList>
    </citation>
    <scope>NUCLEOTIDE SEQUENCE</scope>
    <source>
        <strain evidence="1">20211129_DDA</strain>
        <tissue evidence="1">Liver</tissue>
    </source>
</reference>
<dbReference type="EMBL" id="JANPWB010000010">
    <property type="protein sequence ID" value="KAJ1139082.1"/>
    <property type="molecule type" value="Genomic_DNA"/>
</dbReference>
<comment type="caution">
    <text evidence="1">The sequence shown here is derived from an EMBL/GenBank/DDBJ whole genome shotgun (WGS) entry which is preliminary data.</text>
</comment>
<sequence>QSLGILHFLLWQRSTSGKPQQCKYGSRTCGWSSHSWNVAASRCVGLQSCCS</sequence>
<accession>A0AAV7QID1</accession>
<name>A0AAV7QID1_PLEWA</name>
<feature type="non-terminal residue" evidence="1">
    <location>
        <position position="51"/>
    </location>
</feature>
<dbReference type="AlphaFoldDB" id="A0AAV7QID1"/>
<keyword evidence="2" id="KW-1185">Reference proteome</keyword>